<sequence length="173" mass="19566">MTLGEIFVSSFISVLLDRLASRELLKVATQWKIDYEVMKLRLLVSKIDAVTKDVEEKQLADNIKKITERFNKIAKEIVKLGLRENVVEKATGLWRTLPSTSLLVDHVFGRKEDSKKLIDFLKEDIEAGVSVVSLVGQGSVGKTTLSQTVYSDERWIHILTSKGGLSYQETLIW</sequence>
<accession>A0ACC0YIY9</accession>
<proteinExistence type="predicted"/>
<evidence type="ECO:0000313" key="2">
    <source>
        <dbReference type="Proteomes" id="UP001163603"/>
    </source>
</evidence>
<keyword evidence="2" id="KW-1185">Reference proteome</keyword>
<name>A0ACC0YIY9_9ROSI</name>
<comment type="caution">
    <text evidence="1">The sequence shown here is derived from an EMBL/GenBank/DDBJ whole genome shotgun (WGS) entry which is preliminary data.</text>
</comment>
<gene>
    <name evidence="1" type="ORF">Pint_23891</name>
</gene>
<protein>
    <submittedName>
        <fullName evidence="1">Uncharacterized protein</fullName>
    </submittedName>
</protein>
<evidence type="ECO:0000313" key="1">
    <source>
        <dbReference type="EMBL" id="KAJ0038007.1"/>
    </source>
</evidence>
<dbReference type="EMBL" id="CM047741">
    <property type="protein sequence ID" value="KAJ0038007.1"/>
    <property type="molecule type" value="Genomic_DNA"/>
</dbReference>
<reference evidence="2" key="1">
    <citation type="journal article" date="2023" name="G3 (Bethesda)">
        <title>Genome assembly and association tests identify interacting loci associated with vigor, precocity, and sex in interspecific pistachio rootstocks.</title>
        <authorList>
            <person name="Palmer W."/>
            <person name="Jacygrad E."/>
            <person name="Sagayaradj S."/>
            <person name="Cavanaugh K."/>
            <person name="Han R."/>
            <person name="Bertier L."/>
            <person name="Beede B."/>
            <person name="Kafkas S."/>
            <person name="Golino D."/>
            <person name="Preece J."/>
            <person name="Michelmore R."/>
        </authorList>
    </citation>
    <scope>NUCLEOTIDE SEQUENCE [LARGE SCALE GENOMIC DNA]</scope>
</reference>
<organism evidence="1 2">
    <name type="scientific">Pistacia integerrima</name>
    <dbReference type="NCBI Taxonomy" id="434235"/>
    <lineage>
        <taxon>Eukaryota</taxon>
        <taxon>Viridiplantae</taxon>
        <taxon>Streptophyta</taxon>
        <taxon>Embryophyta</taxon>
        <taxon>Tracheophyta</taxon>
        <taxon>Spermatophyta</taxon>
        <taxon>Magnoliopsida</taxon>
        <taxon>eudicotyledons</taxon>
        <taxon>Gunneridae</taxon>
        <taxon>Pentapetalae</taxon>
        <taxon>rosids</taxon>
        <taxon>malvids</taxon>
        <taxon>Sapindales</taxon>
        <taxon>Anacardiaceae</taxon>
        <taxon>Pistacia</taxon>
    </lineage>
</organism>
<dbReference type="Proteomes" id="UP001163603">
    <property type="component" value="Chromosome 6"/>
</dbReference>